<protein>
    <submittedName>
        <fullName evidence="2">Uncharacterized protein</fullName>
    </submittedName>
</protein>
<evidence type="ECO:0000313" key="3">
    <source>
        <dbReference type="Proteomes" id="UP000663880"/>
    </source>
</evidence>
<feature type="chain" id="PRO_5032902802" evidence="1">
    <location>
        <begin position="19"/>
        <end position="210"/>
    </location>
</feature>
<dbReference type="Proteomes" id="UP000663880">
    <property type="component" value="Unassembled WGS sequence"/>
</dbReference>
<keyword evidence="1" id="KW-0732">Signal</keyword>
<proteinExistence type="predicted"/>
<dbReference type="AlphaFoldDB" id="A0A821SJ18"/>
<feature type="signal peptide" evidence="1">
    <location>
        <begin position="1"/>
        <end position="18"/>
    </location>
</feature>
<sequence>MVFQVPVYFSIILILVHGKDLDPGPQRLSITNFSSPTKAHRQFATKDAIVYLTPSQIKDLESGKAELRYMAPDQITINKFPINQREPYQNQESFHRHLANLNILKAQLIPETLIPYNQVKLIRKPTEKYPQSSANFRVFQHEPLSLINQQITDWRPITPVNILHQQNIYAKPIKQTEQLNFDLHRIRGGQKTLQPTVKHSTTPALIVGTL</sequence>
<accession>A0A821SJ18</accession>
<organism evidence="2 3">
    <name type="scientific">Pieris macdunnoughi</name>
    <dbReference type="NCBI Taxonomy" id="345717"/>
    <lineage>
        <taxon>Eukaryota</taxon>
        <taxon>Metazoa</taxon>
        <taxon>Ecdysozoa</taxon>
        <taxon>Arthropoda</taxon>
        <taxon>Hexapoda</taxon>
        <taxon>Insecta</taxon>
        <taxon>Pterygota</taxon>
        <taxon>Neoptera</taxon>
        <taxon>Endopterygota</taxon>
        <taxon>Lepidoptera</taxon>
        <taxon>Glossata</taxon>
        <taxon>Ditrysia</taxon>
        <taxon>Papilionoidea</taxon>
        <taxon>Pieridae</taxon>
        <taxon>Pierinae</taxon>
        <taxon>Pieris</taxon>
    </lineage>
</organism>
<evidence type="ECO:0000256" key="1">
    <source>
        <dbReference type="SAM" id="SignalP"/>
    </source>
</evidence>
<gene>
    <name evidence="2" type="ORF">PMACD_LOCUS7483</name>
</gene>
<evidence type="ECO:0000313" key="2">
    <source>
        <dbReference type="EMBL" id="CAF4855971.1"/>
    </source>
</evidence>
<dbReference type="OrthoDB" id="6537767at2759"/>
<dbReference type="EMBL" id="CAJOBZ010000018">
    <property type="protein sequence ID" value="CAF4855971.1"/>
    <property type="molecule type" value="Genomic_DNA"/>
</dbReference>
<keyword evidence="3" id="KW-1185">Reference proteome</keyword>
<name>A0A821SJ18_9NEOP</name>
<reference evidence="2" key="1">
    <citation type="submission" date="2021-02" db="EMBL/GenBank/DDBJ databases">
        <authorList>
            <person name="Steward A R."/>
        </authorList>
    </citation>
    <scope>NUCLEOTIDE SEQUENCE</scope>
</reference>
<comment type="caution">
    <text evidence="2">The sequence shown here is derived from an EMBL/GenBank/DDBJ whole genome shotgun (WGS) entry which is preliminary data.</text>
</comment>